<proteinExistence type="predicted"/>
<sequence length="564" mass="64033">MLRAMTLTVLLTTAILIGQADDNSDRYRKQCADIIAAKTQSGEGSRLWDLFEANWEYRMIAMPESATWRGYPGQNHRWSDLSVTAIAGGKENARQTLKAILSFDRAKLSEPNQLNYDLFRRDAEMAIERQQFPAEFLVLNQMDGLPRDVPSMIAMMPSVRTKDYEDILARLGGIPALVDQTIALLQEGVTRGIVPPKIPLRTVADQVSGQLHIGPMTTPMLSKFKNFPDTVPAAEQARLTEAAKVVYADEVRPALKRLHLFLRDEYVPNCRTTVGRSALPNGRAWYDHQIKHYTTTTLGADEIHSIGLREVNRIRSEMETIRKQVGFEGDLYGFFEFLRSDPQFYYNTAEELLAGYRDICKRADPELTKLFRNLPRQPYGVIPVPSYIEKSVTTAYYQPGSNDAGRAGFFFANTYDLKSRPKWEMEALALHEAVPGHHLQLAVADEIVGLPEFRKYGRYTGYVEGWGLYSESLGEEMGFYTDPYSKFGQLTYEMWRAIRLVVDTGIHAKGWSRQRAIDFFKANAGKTEHDITVEVDRYIVWPGQALAYKLGELKLKKLRARATA</sequence>
<reference evidence="1" key="1">
    <citation type="submission" date="2018-05" db="EMBL/GenBank/DDBJ databases">
        <authorList>
            <person name="Lanie J.A."/>
            <person name="Ng W.-L."/>
            <person name="Kazmierczak K.M."/>
            <person name="Andrzejewski T.M."/>
            <person name="Davidsen T.M."/>
            <person name="Wayne K.J."/>
            <person name="Tettelin H."/>
            <person name="Glass J.I."/>
            <person name="Rusch D."/>
            <person name="Podicherti R."/>
            <person name="Tsui H.-C.T."/>
            <person name="Winkler M.E."/>
        </authorList>
    </citation>
    <scope>NUCLEOTIDE SEQUENCE</scope>
</reference>
<dbReference type="PANTHER" id="PTHR33361">
    <property type="entry name" value="GLR0591 PROTEIN"/>
    <property type="match status" value="1"/>
</dbReference>
<dbReference type="AlphaFoldDB" id="A0A382BM93"/>
<evidence type="ECO:0000313" key="1">
    <source>
        <dbReference type="EMBL" id="SVB14651.1"/>
    </source>
</evidence>
<accession>A0A382BM93</accession>
<evidence type="ECO:0008006" key="2">
    <source>
        <dbReference type="Google" id="ProtNLM"/>
    </source>
</evidence>
<organism evidence="1">
    <name type="scientific">marine metagenome</name>
    <dbReference type="NCBI Taxonomy" id="408172"/>
    <lineage>
        <taxon>unclassified sequences</taxon>
        <taxon>metagenomes</taxon>
        <taxon>ecological metagenomes</taxon>
    </lineage>
</organism>
<protein>
    <recommendedName>
        <fullName evidence="2">DUF885 domain-containing protein</fullName>
    </recommendedName>
</protein>
<gene>
    <name evidence="1" type="ORF">METZ01_LOCUS167505</name>
</gene>
<dbReference type="Pfam" id="PF05960">
    <property type="entry name" value="DUF885"/>
    <property type="match status" value="1"/>
</dbReference>
<dbReference type="EMBL" id="UINC01030368">
    <property type="protein sequence ID" value="SVB14651.1"/>
    <property type="molecule type" value="Genomic_DNA"/>
</dbReference>
<dbReference type="InterPro" id="IPR010281">
    <property type="entry name" value="DUF885"/>
</dbReference>
<dbReference type="PANTHER" id="PTHR33361:SF2">
    <property type="entry name" value="DUF885 DOMAIN-CONTAINING PROTEIN"/>
    <property type="match status" value="1"/>
</dbReference>
<feature type="non-terminal residue" evidence="1">
    <location>
        <position position="564"/>
    </location>
</feature>
<name>A0A382BM93_9ZZZZ</name>